<dbReference type="Pfam" id="PF14965">
    <property type="entry name" value="BRI3BP"/>
    <property type="match status" value="1"/>
</dbReference>
<name>A0AAD7R8C8_9TELE</name>
<evidence type="ECO:0000256" key="1">
    <source>
        <dbReference type="SAM" id="Coils"/>
    </source>
</evidence>
<gene>
    <name evidence="3" type="ORF">AAFF_G00303020</name>
</gene>
<dbReference type="InterPro" id="IPR039492">
    <property type="entry name" value="TMEM109"/>
</dbReference>
<keyword evidence="2" id="KW-0472">Membrane</keyword>
<proteinExistence type="predicted"/>
<dbReference type="GO" id="GO:0071480">
    <property type="term" value="P:cellular response to gamma radiation"/>
    <property type="evidence" value="ECO:0007669"/>
    <property type="project" value="InterPro"/>
</dbReference>
<keyword evidence="1" id="KW-0175">Coiled coil</keyword>
<evidence type="ECO:0000313" key="4">
    <source>
        <dbReference type="Proteomes" id="UP001221898"/>
    </source>
</evidence>
<evidence type="ECO:0000256" key="2">
    <source>
        <dbReference type="SAM" id="Phobius"/>
    </source>
</evidence>
<accession>A0AAD7R8C8</accession>
<feature type="transmembrane region" description="Helical" evidence="2">
    <location>
        <begin position="184"/>
        <end position="202"/>
    </location>
</feature>
<dbReference type="Proteomes" id="UP001221898">
    <property type="component" value="Unassembled WGS sequence"/>
</dbReference>
<protein>
    <recommendedName>
        <fullName evidence="5">Transmembrane protein 109</fullName>
    </recommendedName>
</protein>
<comment type="caution">
    <text evidence="3">The sequence shown here is derived from an EMBL/GenBank/DDBJ whole genome shotgun (WGS) entry which is preliminary data.</text>
</comment>
<evidence type="ECO:0000313" key="3">
    <source>
        <dbReference type="EMBL" id="KAJ8371693.1"/>
    </source>
</evidence>
<keyword evidence="2" id="KW-1133">Transmembrane helix</keyword>
<dbReference type="PANTHER" id="PTHR14550:SF2">
    <property type="entry name" value="TRANSMEMBRANE PROTEIN 109"/>
    <property type="match status" value="1"/>
</dbReference>
<feature type="transmembrane region" description="Helical" evidence="2">
    <location>
        <begin position="155"/>
        <end position="172"/>
    </location>
</feature>
<dbReference type="AlphaFoldDB" id="A0AAD7R8C8"/>
<sequence length="233" mass="25127">MSYGNPIRVATSLKPCVGLSALTLVLLSVMGARAGEWAQQHEEFRTGVRTWVTECSEEAHRHLVSLVGTQAVETAVECVRVAVRFLSEGAAGGLNVIAAYVTEILRVTGVSVSLPFPHFTPEGVASVTQWALLALIGYWALSLALRLAACVLARVLWLLKLCAVAGLFAAIVSDTAAPTDTTAVRLAGLVLACALLGLVRTGRSPDHTARLRELEARLEEVERRKMEERRKTE</sequence>
<feature type="transmembrane region" description="Helical" evidence="2">
    <location>
        <begin position="130"/>
        <end position="148"/>
    </location>
</feature>
<keyword evidence="2" id="KW-0812">Transmembrane</keyword>
<dbReference type="PANTHER" id="PTHR14550">
    <property type="entry name" value="TRANSMEMBRANE PROTEIN 109"/>
    <property type="match status" value="1"/>
</dbReference>
<dbReference type="EMBL" id="JAINUG010000436">
    <property type="protein sequence ID" value="KAJ8371693.1"/>
    <property type="molecule type" value="Genomic_DNA"/>
</dbReference>
<evidence type="ECO:0008006" key="5">
    <source>
        <dbReference type="Google" id="ProtNLM"/>
    </source>
</evidence>
<dbReference type="GO" id="GO:0042771">
    <property type="term" value="P:intrinsic apoptotic signaling pathway in response to DNA damage by p53 class mediator"/>
    <property type="evidence" value="ECO:0007669"/>
    <property type="project" value="TreeGrafter"/>
</dbReference>
<reference evidence="3" key="1">
    <citation type="journal article" date="2023" name="Science">
        <title>Genome structures resolve the early diversification of teleost fishes.</title>
        <authorList>
            <person name="Parey E."/>
            <person name="Louis A."/>
            <person name="Montfort J."/>
            <person name="Bouchez O."/>
            <person name="Roques C."/>
            <person name="Iampietro C."/>
            <person name="Lluch J."/>
            <person name="Castinel A."/>
            <person name="Donnadieu C."/>
            <person name="Desvignes T."/>
            <person name="Floi Bucao C."/>
            <person name="Jouanno E."/>
            <person name="Wen M."/>
            <person name="Mejri S."/>
            <person name="Dirks R."/>
            <person name="Jansen H."/>
            <person name="Henkel C."/>
            <person name="Chen W.J."/>
            <person name="Zahm M."/>
            <person name="Cabau C."/>
            <person name="Klopp C."/>
            <person name="Thompson A.W."/>
            <person name="Robinson-Rechavi M."/>
            <person name="Braasch I."/>
            <person name="Lecointre G."/>
            <person name="Bobe J."/>
            <person name="Postlethwait J.H."/>
            <person name="Berthelot C."/>
            <person name="Roest Crollius H."/>
            <person name="Guiguen Y."/>
        </authorList>
    </citation>
    <scope>NUCLEOTIDE SEQUENCE</scope>
    <source>
        <strain evidence="3">NC1722</strain>
    </source>
</reference>
<organism evidence="3 4">
    <name type="scientific">Aldrovandia affinis</name>
    <dbReference type="NCBI Taxonomy" id="143900"/>
    <lineage>
        <taxon>Eukaryota</taxon>
        <taxon>Metazoa</taxon>
        <taxon>Chordata</taxon>
        <taxon>Craniata</taxon>
        <taxon>Vertebrata</taxon>
        <taxon>Euteleostomi</taxon>
        <taxon>Actinopterygii</taxon>
        <taxon>Neopterygii</taxon>
        <taxon>Teleostei</taxon>
        <taxon>Notacanthiformes</taxon>
        <taxon>Halosauridae</taxon>
        <taxon>Aldrovandia</taxon>
    </lineage>
</organism>
<feature type="coiled-coil region" evidence="1">
    <location>
        <begin position="204"/>
        <end position="231"/>
    </location>
</feature>
<keyword evidence="4" id="KW-1185">Reference proteome</keyword>